<keyword evidence="3" id="KW-1185">Reference proteome</keyword>
<evidence type="ECO:0000313" key="2">
    <source>
        <dbReference type="EMBL" id="GBP22302.1"/>
    </source>
</evidence>
<protein>
    <submittedName>
        <fullName evidence="2">Uncharacterized protein</fullName>
    </submittedName>
</protein>
<gene>
    <name evidence="2" type="ORF">EVAR_22588_1</name>
</gene>
<evidence type="ECO:0000256" key="1">
    <source>
        <dbReference type="SAM" id="MobiDB-lite"/>
    </source>
</evidence>
<organism evidence="2 3">
    <name type="scientific">Eumeta variegata</name>
    <name type="common">Bagworm moth</name>
    <name type="synonym">Eumeta japonica</name>
    <dbReference type="NCBI Taxonomy" id="151549"/>
    <lineage>
        <taxon>Eukaryota</taxon>
        <taxon>Metazoa</taxon>
        <taxon>Ecdysozoa</taxon>
        <taxon>Arthropoda</taxon>
        <taxon>Hexapoda</taxon>
        <taxon>Insecta</taxon>
        <taxon>Pterygota</taxon>
        <taxon>Neoptera</taxon>
        <taxon>Endopterygota</taxon>
        <taxon>Lepidoptera</taxon>
        <taxon>Glossata</taxon>
        <taxon>Ditrysia</taxon>
        <taxon>Tineoidea</taxon>
        <taxon>Psychidae</taxon>
        <taxon>Oiketicinae</taxon>
        <taxon>Eumeta</taxon>
    </lineage>
</organism>
<sequence>MHKPTGGVVDRAEGSRPPAPDDHGSPIIISRIARLERVGGSSAYLSAYLRRHCRRRITPTCRVKAAHCNRADKRPPARRFHINQNNDAGNPANKYRDVESLNVVGFKLLVQIIRDSTRVKTLDAHNRNDWNPNRREAQIEILELRTGLRKVNIIIEKAITGDKRTRRVPVESGAAREWMKSQCRRGGGVKWGVGGRAIPPISHSGTLAA</sequence>
<accession>A0A4C1U7F4</accession>
<feature type="region of interest" description="Disordered" evidence="1">
    <location>
        <begin position="1"/>
        <end position="25"/>
    </location>
</feature>
<proteinExistence type="predicted"/>
<comment type="caution">
    <text evidence="2">The sequence shown here is derived from an EMBL/GenBank/DDBJ whole genome shotgun (WGS) entry which is preliminary data.</text>
</comment>
<reference evidence="2 3" key="1">
    <citation type="journal article" date="2019" name="Commun. Biol.">
        <title>The bagworm genome reveals a unique fibroin gene that provides high tensile strength.</title>
        <authorList>
            <person name="Kono N."/>
            <person name="Nakamura H."/>
            <person name="Ohtoshi R."/>
            <person name="Tomita M."/>
            <person name="Numata K."/>
            <person name="Arakawa K."/>
        </authorList>
    </citation>
    <scope>NUCLEOTIDE SEQUENCE [LARGE SCALE GENOMIC DNA]</scope>
</reference>
<evidence type="ECO:0000313" key="3">
    <source>
        <dbReference type="Proteomes" id="UP000299102"/>
    </source>
</evidence>
<dbReference type="EMBL" id="BGZK01000138">
    <property type="protein sequence ID" value="GBP22302.1"/>
    <property type="molecule type" value="Genomic_DNA"/>
</dbReference>
<dbReference type="AlphaFoldDB" id="A0A4C1U7F4"/>
<dbReference type="Proteomes" id="UP000299102">
    <property type="component" value="Unassembled WGS sequence"/>
</dbReference>
<feature type="compositionally biased region" description="Basic and acidic residues" evidence="1">
    <location>
        <begin position="10"/>
        <end position="24"/>
    </location>
</feature>
<name>A0A4C1U7F4_EUMVA</name>